<proteinExistence type="predicted"/>
<dbReference type="EMBL" id="CP071182">
    <property type="protein sequence ID" value="QSO45481.1"/>
    <property type="molecule type" value="Genomic_DNA"/>
</dbReference>
<dbReference type="AlphaFoldDB" id="A0A9X7Z5P4"/>
<evidence type="ECO:0000313" key="2">
    <source>
        <dbReference type="EMBL" id="QSO45481.1"/>
    </source>
</evidence>
<dbReference type="Proteomes" id="UP000663505">
    <property type="component" value="Chromosome"/>
</dbReference>
<keyword evidence="3" id="KW-1185">Reference proteome</keyword>
<dbReference type="KEGG" id="afx:JZ786_12945"/>
<protein>
    <submittedName>
        <fullName evidence="2">Uncharacterized protein</fullName>
    </submittedName>
</protein>
<feature type="coiled-coil region" evidence="1">
    <location>
        <begin position="8"/>
        <end position="35"/>
    </location>
</feature>
<evidence type="ECO:0000256" key="1">
    <source>
        <dbReference type="SAM" id="Coils"/>
    </source>
</evidence>
<organism evidence="2 3">
    <name type="scientific">Alicyclobacillus mengziensis</name>
    <dbReference type="NCBI Taxonomy" id="2931921"/>
    <lineage>
        <taxon>Bacteria</taxon>
        <taxon>Bacillati</taxon>
        <taxon>Bacillota</taxon>
        <taxon>Bacilli</taxon>
        <taxon>Bacillales</taxon>
        <taxon>Alicyclobacillaceae</taxon>
        <taxon>Alicyclobacillus</taxon>
    </lineage>
</organism>
<gene>
    <name evidence="2" type="ORF">JZ786_12945</name>
</gene>
<accession>A0A9X7Z5P4</accession>
<sequence>MPADKQQLDRIKNLLTQLVENVASLRIEMANFRAEMSSQPKKLEGTSLDEQLLRKVFGEMLKPIEDRLNRIEFEQKSVREEMTQRFDVVDQRLTDIQTQLNTVENRIITLNDNLRLTIRQTSADAGEIRIELAKIKEKVGLQ</sequence>
<reference evidence="2 3" key="1">
    <citation type="submission" date="2021-02" db="EMBL/GenBank/DDBJ databases">
        <title>Alicyclobacillus curvatus sp. nov. and Alicyclobacillus mengziensis sp. nov., two acidophilic bacteria isolated from acid mine drainage.</title>
        <authorList>
            <person name="Huang Y."/>
        </authorList>
    </citation>
    <scope>NUCLEOTIDE SEQUENCE [LARGE SCALE GENOMIC DNA]</scope>
    <source>
        <strain evidence="2 3">S30H14</strain>
    </source>
</reference>
<name>A0A9X7Z5P4_9BACL</name>
<keyword evidence="1" id="KW-0175">Coiled coil</keyword>
<dbReference type="RefSeq" id="WP_206654849.1">
    <property type="nucleotide sequence ID" value="NZ_CP071182.1"/>
</dbReference>
<evidence type="ECO:0000313" key="3">
    <source>
        <dbReference type="Proteomes" id="UP000663505"/>
    </source>
</evidence>